<comment type="subcellular location">
    <subcellularLocation>
        <location evidence="1 9">Cell membrane</location>
        <topology evidence="1 9">Multi-pass membrane protein</topology>
    </subcellularLocation>
</comment>
<evidence type="ECO:0000256" key="7">
    <source>
        <dbReference type="ARBA" id="ARBA00022989"/>
    </source>
</evidence>
<dbReference type="GO" id="GO:0055085">
    <property type="term" value="P:transmembrane transport"/>
    <property type="evidence" value="ECO:0007669"/>
    <property type="project" value="InterPro"/>
</dbReference>
<comment type="similarity">
    <text evidence="2">Belongs to the binding-protein-dependent transport system permease family. MalFG subfamily.</text>
</comment>
<dbReference type="InterPro" id="IPR050901">
    <property type="entry name" value="BP-dep_ABC_trans_perm"/>
</dbReference>
<sequence>MKKTEHPFLGHSKLFFAPALGYLLIFALFPLALSVYFSSPSLNFSSYIALFEFPELWRVILNTLIFSFGTASISTLLGLNLAILVDSMKRGRRALTLLGYLPYTIPFTASALIWTTIYDPIYGPLNYFLSLLSLPRLNWLGNPSLQIYSATIVSVWSSVPLAFIICLAALRSVQEQIREAAQVDGMGAWHYYTSLALPMSKGAILTAFLMTLIIAFGNFDLPYILNSGYAYSMATLPFLVWFEIFYQNEVAQGLAAGVLLTAFVSVFSILLIRVTTRGGGNFRRRVSLFFRVPDFVFKALVYVVSFVTLVFLLFPVYWMALIATRAQSLDFVNPPLLLPLKLDLSPFVQTAQQAAPYVVTSLAVSLVAMAITVLLASPAAYSVSRFNTKWLLNLSIYLYALPSASFVFGLYFIFYKLNALNTWLALMISAPIFTVPFSTWILSNFLSSLPRHYEEAASVDGYSPFRSFYEIVLPLIRPGLLATMLISFIVSWHLLLVPLVLSQTPYEFNFPPTGSLTVTIFATYFDPNSLGSSVGYNVWPQLASAGVILSLPVIALALYTQEYLLKGLNFATKG</sequence>
<keyword evidence="5" id="KW-0762">Sugar transport</keyword>
<feature type="transmembrane region" description="Helical" evidence="9">
    <location>
        <begin position="59"/>
        <end position="85"/>
    </location>
</feature>
<feature type="transmembrane region" description="Helical" evidence="9">
    <location>
        <begin position="97"/>
        <end position="117"/>
    </location>
</feature>
<evidence type="ECO:0000313" key="12">
    <source>
        <dbReference type="Proteomes" id="UP000240880"/>
    </source>
</evidence>
<dbReference type="PROSITE" id="PS50928">
    <property type="entry name" value="ABC_TM1"/>
    <property type="match status" value="2"/>
</dbReference>
<feature type="transmembrane region" description="Helical" evidence="9">
    <location>
        <begin position="20"/>
        <end position="39"/>
    </location>
</feature>
<keyword evidence="4" id="KW-1003">Cell membrane</keyword>
<dbReference type="Pfam" id="PF00528">
    <property type="entry name" value="BPD_transp_1"/>
    <property type="match status" value="2"/>
</dbReference>
<dbReference type="CDD" id="cd06261">
    <property type="entry name" value="TM_PBP2"/>
    <property type="match status" value="2"/>
</dbReference>
<feature type="transmembrane region" description="Helical" evidence="9">
    <location>
        <begin position="295"/>
        <end position="318"/>
    </location>
</feature>
<comment type="caution">
    <text evidence="11">The sequence shown here is derived from an EMBL/GenBank/DDBJ whole genome shotgun (WGS) entry which is preliminary data.</text>
</comment>
<evidence type="ECO:0000256" key="2">
    <source>
        <dbReference type="ARBA" id="ARBA00009047"/>
    </source>
</evidence>
<feature type="transmembrane region" description="Helical" evidence="9">
    <location>
        <begin position="422"/>
        <end position="442"/>
    </location>
</feature>
<evidence type="ECO:0000256" key="5">
    <source>
        <dbReference type="ARBA" id="ARBA00022597"/>
    </source>
</evidence>
<keyword evidence="8 9" id="KW-0472">Membrane</keyword>
<keyword evidence="3 9" id="KW-0813">Transport</keyword>
<keyword evidence="6 9" id="KW-0812">Transmembrane</keyword>
<feature type="transmembrane region" description="Helical" evidence="9">
    <location>
        <begin position="191"/>
        <end position="216"/>
    </location>
</feature>
<gene>
    <name evidence="11" type="ORF">B9Q01_07835</name>
</gene>
<protein>
    <recommendedName>
        <fullName evidence="10">ABC transmembrane type-1 domain-containing protein</fullName>
    </recommendedName>
</protein>
<evidence type="ECO:0000256" key="8">
    <source>
        <dbReference type="ARBA" id="ARBA00023136"/>
    </source>
</evidence>
<feature type="domain" description="ABC transmembrane type-1" evidence="10">
    <location>
        <begin position="60"/>
        <end position="271"/>
    </location>
</feature>
<name>A0A2R6A840_9ARCH</name>
<evidence type="ECO:0000259" key="10">
    <source>
        <dbReference type="PROSITE" id="PS50928"/>
    </source>
</evidence>
<feature type="transmembrane region" description="Helical" evidence="9">
    <location>
        <begin position="228"/>
        <end position="246"/>
    </location>
</feature>
<feature type="transmembrane region" description="Helical" evidence="9">
    <location>
        <begin position="147"/>
        <end position="170"/>
    </location>
</feature>
<dbReference type="InterPro" id="IPR000515">
    <property type="entry name" value="MetI-like"/>
</dbReference>
<dbReference type="InterPro" id="IPR035906">
    <property type="entry name" value="MetI-like_sf"/>
</dbReference>
<evidence type="ECO:0000256" key="4">
    <source>
        <dbReference type="ARBA" id="ARBA00022475"/>
    </source>
</evidence>
<accession>A0A2R6A840</accession>
<reference evidence="11 12" key="1">
    <citation type="submission" date="2017-04" db="EMBL/GenBank/DDBJ databases">
        <title>Novel microbial lineages endemic to geothermal iron-oxide mats fill important gaps in the evolutionary history of Archaea.</title>
        <authorList>
            <person name="Jay Z.J."/>
            <person name="Beam J.P."/>
            <person name="Dlakic M."/>
            <person name="Rusch D.B."/>
            <person name="Kozubal M.A."/>
            <person name="Inskeep W.P."/>
        </authorList>
    </citation>
    <scope>NUCLEOTIDE SEQUENCE [LARGE SCALE GENOMIC DNA]</scope>
    <source>
        <strain evidence="11">OSP_D</strain>
    </source>
</reference>
<evidence type="ECO:0000256" key="6">
    <source>
        <dbReference type="ARBA" id="ARBA00022692"/>
    </source>
</evidence>
<dbReference type="SUPFAM" id="SSF161098">
    <property type="entry name" value="MetI-like"/>
    <property type="match status" value="2"/>
</dbReference>
<evidence type="ECO:0000256" key="3">
    <source>
        <dbReference type="ARBA" id="ARBA00022448"/>
    </source>
</evidence>
<dbReference type="PANTHER" id="PTHR32243:SF50">
    <property type="entry name" value="MALTOSE_MALTODEXTRIN TRANSPORT SYSTEM PERMEASE PROTEIN MALG"/>
    <property type="match status" value="1"/>
</dbReference>
<feature type="domain" description="ABC transmembrane type-1" evidence="10">
    <location>
        <begin position="358"/>
        <end position="560"/>
    </location>
</feature>
<dbReference type="EMBL" id="NEXC01000069">
    <property type="protein sequence ID" value="PSN82505.1"/>
    <property type="molecule type" value="Genomic_DNA"/>
</dbReference>
<feature type="transmembrane region" description="Helical" evidence="9">
    <location>
        <begin position="253"/>
        <end position="275"/>
    </location>
</feature>
<feature type="transmembrane region" description="Helical" evidence="9">
    <location>
        <begin position="354"/>
        <end position="376"/>
    </location>
</feature>
<feature type="transmembrane region" description="Helical" evidence="9">
    <location>
        <begin position="396"/>
        <end position="415"/>
    </location>
</feature>
<dbReference type="Gene3D" id="1.10.3720.10">
    <property type="entry name" value="MetI-like"/>
    <property type="match status" value="2"/>
</dbReference>
<feature type="transmembrane region" description="Helical" evidence="9">
    <location>
        <begin position="538"/>
        <end position="559"/>
    </location>
</feature>
<dbReference type="Proteomes" id="UP000240880">
    <property type="component" value="Unassembled WGS sequence"/>
</dbReference>
<evidence type="ECO:0000256" key="9">
    <source>
        <dbReference type="RuleBase" id="RU363032"/>
    </source>
</evidence>
<dbReference type="AlphaFoldDB" id="A0A2R6A840"/>
<evidence type="ECO:0000256" key="1">
    <source>
        <dbReference type="ARBA" id="ARBA00004651"/>
    </source>
</evidence>
<feature type="transmembrane region" description="Helical" evidence="9">
    <location>
        <begin position="480"/>
        <end position="501"/>
    </location>
</feature>
<dbReference type="GO" id="GO:0005886">
    <property type="term" value="C:plasma membrane"/>
    <property type="evidence" value="ECO:0007669"/>
    <property type="project" value="UniProtKB-SubCell"/>
</dbReference>
<organism evidence="11 12">
    <name type="scientific">Candidatus Marsarchaeota G1 archaeon OSP_D</name>
    <dbReference type="NCBI Taxonomy" id="1978155"/>
    <lineage>
        <taxon>Archaea</taxon>
        <taxon>Candidatus Marsarchaeota</taxon>
        <taxon>Candidatus Marsarchaeota group 1</taxon>
    </lineage>
</organism>
<keyword evidence="7 9" id="KW-1133">Transmembrane helix</keyword>
<dbReference type="PANTHER" id="PTHR32243">
    <property type="entry name" value="MALTOSE TRANSPORT SYSTEM PERMEASE-RELATED"/>
    <property type="match status" value="1"/>
</dbReference>
<proteinExistence type="inferred from homology"/>
<evidence type="ECO:0000313" key="11">
    <source>
        <dbReference type="EMBL" id="PSN82505.1"/>
    </source>
</evidence>
<feature type="transmembrane region" description="Helical" evidence="9">
    <location>
        <begin position="508"/>
        <end position="526"/>
    </location>
</feature>